<evidence type="ECO:0000256" key="4">
    <source>
        <dbReference type="ARBA" id="ARBA00022840"/>
    </source>
</evidence>
<organism evidence="8 9">
    <name type="scientific">Microbacterium flavum</name>
    <dbReference type="NCBI Taxonomy" id="415216"/>
    <lineage>
        <taxon>Bacteria</taxon>
        <taxon>Bacillati</taxon>
        <taxon>Actinomycetota</taxon>
        <taxon>Actinomycetes</taxon>
        <taxon>Micrococcales</taxon>
        <taxon>Microbacteriaceae</taxon>
        <taxon>Microbacterium</taxon>
    </lineage>
</organism>
<name>A0ABS5XWX7_9MICO</name>
<accession>A0ABS5XWX7</accession>
<evidence type="ECO:0000313" key="9">
    <source>
        <dbReference type="Proteomes" id="UP000740605"/>
    </source>
</evidence>
<dbReference type="InterPro" id="IPR027417">
    <property type="entry name" value="P-loop_NTPase"/>
</dbReference>
<dbReference type="InterPro" id="IPR003593">
    <property type="entry name" value="AAA+_ATPase"/>
</dbReference>
<feature type="compositionally biased region" description="Pro residues" evidence="5">
    <location>
        <begin position="543"/>
        <end position="554"/>
    </location>
</feature>
<evidence type="ECO:0000256" key="3">
    <source>
        <dbReference type="ARBA" id="ARBA00022741"/>
    </source>
</evidence>
<dbReference type="Gene3D" id="3.40.50.300">
    <property type="entry name" value="P-loop containing nucleotide triphosphate hydrolases"/>
    <property type="match status" value="1"/>
</dbReference>
<gene>
    <name evidence="8" type="ORF">J0P97_05880</name>
</gene>
<feature type="region of interest" description="Disordered" evidence="5">
    <location>
        <begin position="466"/>
        <end position="554"/>
    </location>
</feature>
<proteinExistence type="inferred from homology"/>
<dbReference type="PANTHER" id="PTHR46743">
    <property type="entry name" value="TEICHOIC ACIDS EXPORT ATP-BINDING PROTEIN TAGH"/>
    <property type="match status" value="1"/>
</dbReference>
<evidence type="ECO:0000256" key="5">
    <source>
        <dbReference type="SAM" id="MobiDB-lite"/>
    </source>
</evidence>
<comment type="caution">
    <text evidence="8">The sequence shown here is derived from an EMBL/GenBank/DDBJ whole genome shotgun (WGS) entry which is preliminary data.</text>
</comment>
<feature type="compositionally biased region" description="Low complexity" evidence="5">
    <location>
        <begin position="494"/>
        <end position="506"/>
    </location>
</feature>
<dbReference type="EMBL" id="JAFLHG010000004">
    <property type="protein sequence ID" value="MBT8797598.1"/>
    <property type="molecule type" value="Genomic_DNA"/>
</dbReference>
<dbReference type="Proteomes" id="UP000740605">
    <property type="component" value="Unassembled WGS sequence"/>
</dbReference>
<feature type="domain" description="ABC transporter" evidence="7">
    <location>
        <begin position="26"/>
        <end position="247"/>
    </location>
</feature>
<comment type="similarity">
    <text evidence="1">Belongs to the ABC transporter superfamily.</text>
</comment>
<dbReference type="Pfam" id="PF00005">
    <property type="entry name" value="ABC_tran"/>
    <property type="match status" value="1"/>
</dbReference>
<sequence length="554" mass="57873">MMVVDDAHVDYRVYASGKPMSARESLFNRNAARGGRGLKTVHALRGVTFTAREGETVGVIGHNGSGKSTLFRAMSGLIPTVHGTIRAADRPVLLGVNAALMPDMSGENNIKLGLLAMGFTPEEAAAQVDEIADFAELNEFLYHPMRTYSSGMGARLRFAIASARAHSILLIDEALSVGDRRFKVKSEQRIRELQQSAGLVMIVSHSASSLRDTCERVLWIHKGELRADGPSKEVINDYVRWTKQPGGGAVGAAATGKVPTASAPEAAATQFARDKTRVPEPAVSPLEKLLADAALDAKEIIAPTEGLRTVARRERYRQEASERVRRRVMIGLITGAAILVAAAAGAAVAAVGSMSRAGDDATTPRALAAAPTIGGFSASAPTAACAAPTGTADISLSWASDDAVWVALAQGAATVDAIDQPLVSGLTETAEAYTVAFPCTEESRVYTLTVAGGEGSRVSSTVTVARVLPPEPTATPVPDDEVETDTYTDDSEVDNSTGDSGTSNGSEVITEETSPTQDPEPSPTAQPTDPAPSPQPEETQPVVPSPPAEEVPAG</sequence>
<feature type="transmembrane region" description="Helical" evidence="6">
    <location>
        <begin position="328"/>
        <end position="351"/>
    </location>
</feature>
<dbReference type="InterPro" id="IPR003439">
    <property type="entry name" value="ABC_transporter-like_ATP-bd"/>
</dbReference>
<protein>
    <submittedName>
        <fullName evidence="8">ATP-binding cassette domain-containing protein</fullName>
    </submittedName>
</protein>
<reference evidence="8 9" key="1">
    <citation type="submission" date="2021-03" db="EMBL/GenBank/DDBJ databases">
        <title>Microbacterium pauli sp. nov., isolated from microfiltered milk.</title>
        <authorList>
            <person name="Bellassi P."/>
            <person name="Fontana A."/>
            <person name="Callegari M.L."/>
            <person name="Lorenzo M."/>
            <person name="Cappa F."/>
        </authorList>
    </citation>
    <scope>NUCLEOTIDE SEQUENCE [LARGE SCALE GENOMIC DNA]</scope>
    <source>
        <strain evidence="8 9">DSM 18909</strain>
    </source>
</reference>
<evidence type="ECO:0000313" key="8">
    <source>
        <dbReference type="EMBL" id="MBT8797598.1"/>
    </source>
</evidence>
<keyword evidence="4 8" id="KW-0067">ATP-binding</keyword>
<dbReference type="GO" id="GO:0005524">
    <property type="term" value="F:ATP binding"/>
    <property type="evidence" value="ECO:0007669"/>
    <property type="project" value="UniProtKB-KW"/>
</dbReference>
<keyword evidence="6" id="KW-0812">Transmembrane</keyword>
<dbReference type="InterPro" id="IPR050683">
    <property type="entry name" value="Bact_Polysacc_Export_ATP-bd"/>
</dbReference>
<evidence type="ECO:0000256" key="1">
    <source>
        <dbReference type="ARBA" id="ARBA00005417"/>
    </source>
</evidence>
<evidence type="ECO:0000256" key="6">
    <source>
        <dbReference type="SAM" id="Phobius"/>
    </source>
</evidence>
<dbReference type="InterPro" id="IPR015860">
    <property type="entry name" value="ABC_transpr_TagH-like"/>
</dbReference>
<dbReference type="PANTHER" id="PTHR46743:SF2">
    <property type="entry name" value="TEICHOIC ACIDS EXPORT ATP-BINDING PROTEIN TAGH"/>
    <property type="match status" value="1"/>
</dbReference>
<dbReference type="SMART" id="SM00382">
    <property type="entry name" value="AAA"/>
    <property type="match status" value="1"/>
</dbReference>
<dbReference type="CDD" id="cd03220">
    <property type="entry name" value="ABC_KpsT_Wzt"/>
    <property type="match status" value="1"/>
</dbReference>
<dbReference type="SUPFAM" id="SSF52540">
    <property type="entry name" value="P-loop containing nucleoside triphosphate hydrolases"/>
    <property type="match status" value="1"/>
</dbReference>
<evidence type="ECO:0000259" key="7">
    <source>
        <dbReference type="PROSITE" id="PS50893"/>
    </source>
</evidence>
<evidence type="ECO:0000256" key="2">
    <source>
        <dbReference type="ARBA" id="ARBA00022448"/>
    </source>
</evidence>
<keyword evidence="9" id="KW-1185">Reference proteome</keyword>
<keyword evidence="2" id="KW-0813">Transport</keyword>
<keyword evidence="6" id="KW-1133">Transmembrane helix</keyword>
<dbReference type="PROSITE" id="PS50893">
    <property type="entry name" value="ABC_TRANSPORTER_2"/>
    <property type="match status" value="1"/>
</dbReference>
<keyword evidence="3" id="KW-0547">Nucleotide-binding</keyword>
<feature type="compositionally biased region" description="Pro residues" evidence="5">
    <location>
        <begin position="518"/>
        <end position="535"/>
    </location>
</feature>
<keyword evidence="6" id="KW-0472">Membrane</keyword>
<feature type="compositionally biased region" description="Acidic residues" evidence="5">
    <location>
        <begin position="478"/>
        <end position="493"/>
    </location>
</feature>